<proteinExistence type="predicted"/>
<dbReference type="RefSeq" id="WP_067580807.1">
    <property type="nucleotide sequence ID" value="NZ_JABMCZ010000002.1"/>
</dbReference>
<dbReference type="STRING" id="455432.AWN90_13755"/>
<protein>
    <submittedName>
        <fullName evidence="1">Uncharacterized protein</fullName>
    </submittedName>
</protein>
<sequence length="273" mass="30998">MTAVLPALDVDQINEGRQWIYDHTDHVAYDWKDSDVAGYVAAHYDGGIEAFATSVRGEMARVYGKDWRKRCDHFAEFYARGYRTDYKDLLLVKGTHAQDQYGYDDVVGIANYRVLREQWGDAPGLSDGPYSNCDYIALDLDSEAPEDMTETLDALESYPVLDDQVWSEVEQEQIQEHWDNYGRWDLHKAVREAIGAYELTDAAEAIIDRLVWEGLLEYGYGGGYPIMIDSSACDFGEGVIPGWIAARLGSVVTLSHWGRTEIFDLRKRNIIAE</sequence>
<keyword evidence="2" id="KW-1185">Reference proteome</keyword>
<gene>
    <name evidence="1" type="ORF">AWN90_13755</name>
</gene>
<name>A0A164HV85_9NOCA</name>
<accession>A0A164HV85</accession>
<dbReference type="EMBL" id="LWGR01000021">
    <property type="protein sequence ID" value="KZM68849.1"/>
    <property type="molecule type" value="Genomic_DNA"/>
</dbReference>
<evidence type="ECO:0000313" key="1">
    <source>
        <dbReference type="EMBL" id="KZM68849.1"/>
    </source>
</evidence>
<dbReference type="AlphaFoldDB" id="A0A164HV85"/>
<dbReference type="Proteomes" id="UP000076512">
    <property type="component" value="Unassembled WGS sequence"/>
</dbReference>
<organism evidence="1 2">
    <name type="scientific">Nocardia terpenica</name>
    <dbReference type="NCBI Taxonomy" id="455432"/>
    <lineage>
        <taxon>Bacteria</taxon>
        <taxon>Bacillati</taxon>
        <taxon>Actinomycetota</taxon>
        <taxon>Actinomycetes</taxon>
        <taxon>Mycobacteriales</taxon>
        <taxon>Nocardiaceae</taxon>
        <taxon>Nocardia</taxon>
    </lineage>
</organism>
<comment type="caution">
    <text evidence="1">The sequence shown here is derived from an EMBL/GenBank/DDBJ whole genome shotgun (WGS) entry which is preliminary data.</text>
</comment>
<reference evidence="1 2" key="1">
    <citation type="submission" date="2016-04" db="EMBL/GenBank/DDBJ databases">
        <authorList>
            <person name="Evans L.H."/>
            <person name="Alamgir A."/>
            <person name="Owens N."/>
            <person name="Weber N.D."/>
            <person name="Virtaneva K."/>
            <person name="Barbian K."/>
            <person name="Babar A."/>
            <person name="Rosenke K."/>
        </authorList>
    </citation>
    <scope>NUCLEOTIDE SEQUENCE [LARGE SCALE GENOMIC DNA]</scope>
    <source>
        <strain evidence="1 2">IFM 0406</strain>
    </source>
</reference>
<evidence type="ECO:0000313" key="2">
    <source>
        <dbReference type="Proteomes" id="UP000076512"/>
    </source>
</evidence>